<evidence type="ECO:0000256" key="1">
    <source>
        <dbReference type="ARBA" id="ARBA00005256"/>
    </source>
</evidence>
<dbReference type="InterPro" id="IPR041489">
    <property type="entry name" value="PDZ_6"/>
</dbReference>
<reference evidence="7" key="1">
    <citation type="journal article" date="2020" name="Stud. Mycol.">
        <title>101 Dothideomycetes genomes: a test case for predicting lifestyles and emergence of pathogens.</title>
        <authorList>
            <person name="Haridas S."/>
            <person name="Albert R."/>
            <person name="Binder M."/>
            <person name="Bloem J."/>
            <person name="Labutti K."/>
            <person name="Salamov A."/>
            <person name="Andreopoulos B."/>
            <person name="Baker S."/>
            <person name="Barry K."/>
            <person name="Bills G."/>
            <person name="Bluhm B."/>
            <person name="Cannon C."/>
            <person name="Castanera R."/>
            <person name="Culley D."/>
            <person name="Daum C."/>
            <person name="Ezra D."/>
            <person name="Gonzalez J."/>
            <person name="Henrissat B."/>
            <person name="Kuo A."/>
            <person name="Liang C."/>
            <person name="Lipzen A."/>
            <person name="Lutzoni F."/>
            <person name="Magnuson J."/>
            <person name="Mondo S."/>
            <person name="Nolan M."/>
            <person name="Ohm R."/>
            <person name="Pangilinan J."/>
            <person name="Park H.-J."/>
            <person name="Ramirez L."/>
            <person name="Alfaro M."/>
            <person name="Sun H."/>
            <person name="Tritt A."/>
            <person name="Yoshinaga Y."/>
            <person name="Zwiers L.-H."/>
            <person name="Turgeon B."/>
            <person name="Goodwin S."/>
            <person name="Spatafora J."/>
            <person name="Crous P."/>
            <person name="Grigoriev I."/>
        </authorList>
    </citation>
    <scope>NUCLEOTIDE SEQUENCE</scope>
    <source>
        <strain evidence="7">ATCC 16933</strain>
    </source>
</reference>
<comment type="similarity">
    <text evidence="1">Belongs to the proteasome subunit p27 family.</text>
</comment>
<dbReference type="InterPro" id="IPR035269">
    <property type="entry name" value="PSMD9"/>
</dbReference>
<evidence type="ECO:0000256" key="3">
    <source>
        <dbReference type="ARBA" id="ARBA00068021"/>
    </source>
</evidence>
<feature type="domain" description="PDZ" evidence="5">
    <location>
        <begin position="148"/>
        <end position="203"/>
    </location>
</feature>
<protein>
    <recommendedName>
        <fullName evidence="3">Probable 26S proteasome regulatory subunit p27</fullName>
    </recommendedName>
</protein>
<dbReference type="Gene3D" id="6.10.140.1710">
    <property type="match status" value="1"/>
</dbReference>
<keyword evidence="2" id="KW-0143">Chaperone</keyword>
<organism evidence="7 8">
    <name type="scientific">Lineolata rhizophorae</name>
    <dbReference type="NCBI Taxonomy" id="578093"/>
    <lineage>
        <taxon>Eukaryota</taxon>
        <taxon>Fungi</taxon>
        <taxon>Dikarya</taxon>
        <taxon>Ascomycota</taxon>
        <taxon>Pezizomycotina</taxon>
        <taxon>Dothideomycetes</taxon>
        <taxon>Dothideomycetes incertae sedis</taxon>
        <taxon>Lineolatales</taxon>
        <taxon>Lineolataceae</taxon>
        <taxon>Lineolata</taxon>
    </lineage>
</organism>
<dbReference type="EMBL" id="MU001678">
    <property type="protein sequence ID" value="KAF2458255.1"/>
    <property type="molecule type" value="Genomic_DNA"/>
</dbReference>
<feature type="region of interest" description="Disordered" evidence="4">
    <location>
        <begin position="112"/>
        <end position="163"/>
    </location>
</feature>
<dbReference type="Pfam" id="PF17820">
    <property type="entry name" value="PDZ_6"/>
    <property type="match status" value="1"/>
</dbReference>
<dbReference type="InterPro" id="IPR040815">
    <property type="entry name" value="Nas2_N"/>
</dbReference>
<name>A0A6A6P2K6_9PEZI</name>
<dbReference type="FunFam" id="2.30.42.10:FF:000107">
    <property type="entry name" value="26S proteasome non-ATPase regulatory subunit 9"/>
    <property type="match status" value="1"/>
</dbReference>
<sequence>MGLLMDDLHTPSVPTGAAASAPNGVPKEELPLVELIAERDRVQSELLALGTVLESHGVNMRTSLTTFDGFPRDDIDVAQIRTTRARMIHLQNDYKNLMGKIEIGLHAHHAGLAAQSSPAPPASRPATQPTAGQATEQGPVPDTPFAKVNTVEGGSPADTAGLKPGDMVLRFGNATWLNHEKLGKVAETVSQNEGRQIRVVVERQQGSGGGSTQMELQLTPRRGWGGRGLLGCHLLPL</sequence>
<evidence type="ECO:0000256" key="4">
    <source>
        <dbReference type="SAM" id="MobiDB-lite"/>
    </source>
</evidence>
<evidence type="ECO:0000313" key="8">
    <source>
        <dbReference type="Proteomes" id="UP000799766"/>
    </source>
</evidence>
<dbReference type="PANTHER" id="PTHR12651:SF1">
    <property type="entry name" value="26S PROTEASOME NON-ATPASE REGULATORY SUBUNIT 9"/>
    <property type="match status" value="1"/>
</dbReference>
<dbReference type="Gene3D" id="2.30.42.10">
    <property type="match status" value="1"/>
</dbReference>
<dbReference type="AlphaFoldDB" id="A0A6A6P2K6"/>
<evidence type="ECO:0000259" key="5">
    <source>
        <dbReference type="Pfam" id="PF17820"/>
    </source>
</evidence>
<gene>
    <name evidence="7" type="ORF">BDY21DRAFT_341995</name>
</gene>
<dbReference type="GO" id="GO:0005634">
    <property type="term" value="C:nucleus"/>
    <property type="evidence" value="ECO:0007669"/>
    <property type="project" value="TreeGrafter"/>
</dbReference>
<dbReference type="Pfam" id="PF18265">
    <property type="entry name" value="Nas2_N"/>
    <property type="match status" value="1"/>
</dbReference>
<proteinExistence type="inferred from homology"/>
<keyword evidence="8" id="KW-1185">Reference proteome</keyword>
<feature type="domain" description="Nas2 N-terminal" evidence="6">
    <location>
        <begin position="33"/>
        <end position="110"/>
    </location>
</feature>
<accession>A0A6A6P2K6</accession>
<evidence type="ECO:0000256" key="2">
    <source>
        <dbReference type="ARBA" id="ARBA00023186"/>
    </source>
</evidence>
<dbReference type="OrthoDB" id="72325at2759"/>
<dbReference type="SUPFAM" id="SSF50156">
    <property type="entry name" value="PDZ domain-like"/>
    <property type="match status" value="1"/>
</dbReference>
<dbReference type="InterPro" id="IPR036034">
    <property type="entry name" value="PDZ_sf"/>
</dbReference>
<dbReference type="GO" id="GO:0070682">
    <property type="term" value="P:proteasome regulatory particle assembly"/>
    <property type="evidence" value="ECO:0007669"/>
    <property type="project" value="InterPro"/>
</dbReference>
<dbReference type="Proteomes" id="UP000799766">
    <property type="component" value="Unassembled WGS sequence"/>
</dbReference>
<dbReference type="GO" id="GO:0005737">
    <property type="term" value="C:cytoplasm"/>
    <property type="evidence" value="ECO:0007669"/>
    <property type="project" value="TreeGrafter"/>
</dbReference>
<evidence type="ECO:0000259" key="6">
    <source>
        <dbReference type="Pfam" id="PF18265"/>
    </source>
</evidence>
<evidence type="ECO:0000313" key="7">
    <source>
        <dbReference type="EMBL" id="KAF2458255.1"/>
    </source>
</evidence>
<dbReference type="PANTHER" id="PTHR12651">
    <property type="entry name" value="26S PROTEASOME NON-ATPASE REGULATORY SUBUNIT 9"/>
    <property type="match status" value="1"/>
</dbReference>
<feature type="region of interest" description="Disordered" evidence="4">
    <location>
        <begin position="1"/>
        <end position="25"/>
    </location>
</feature>